<protein>
    <submittedName>
        <fullName evidence="1">TIGR03643 family protein</fullName>
    </submittedName>
</protein>
<name>A0ABP7NQD3_9BACT</name>
<organism evidence="1 2">
    <name type="scientific">Hymenobacter algoricola</name>
    <dbReference type="NCBI Taxonomy" id="486267"/>
    <lineage>
        <taxon>Bacteria</taxon>
        <taxon>Pseudomonadati</taxon>
        <taxon>Bacteroidota</taxon>
        <taxon>Cytophagia</taxon>
        <taxon>Cytophagales</taxon>
        <taxon>Hymenobacteraceae</taxon>
        <taxon>Hymenobacter</taxon>
    </lineage>
</organism>
<dbReference type="InterPro" id="IPR019882">
    <property type="entry name" value="CHP03643"/>
</dbReference>
<proteinExistence type="predicted"/>
<keyword evidence="2" id="KW-1185">Reference proteome</keyword>
<dbReference type="NCBIfam" id="TIGR03643">
    <property type="entry name" value="TIGR03643 family protein"/>
    <property type="match status" value="1"/>
</dbReference>
<sequence>MYLMKDIALTDPDIDRVIEMAWEDRTPFEAIFRQFGLRESDVIKLMRRELKPSSWRMWRARVQGRDTKHQAKSAVDDARFKSSLQRKITGNTISKRR</sequence>
<dbReference type="EMBL" id="BAABDH010000110">
    <property type="protein sequence ID" value="GAA3951859.1"/>
    <property type="molecule type" value="Genomic_DNA"/>
</dbReference>
<dbReference type="Pfam" id="PF10985">
    <property type="entry name" value="DUF2805"/>
    <property type="match status" value="1"/>
</dbReference>
<reference evidence="2" key="1">
    <citation type="journal article" date="2019" name="Int. J. Syst. Evol. Microbiol.">
        <title>The Global Catalogue of Microorganisms (GCM) 10K type strain sequencing project: providing services to taxonomists for standard genome sequencing and annotation.</title>
        <authorList>
            <consortium name="The Broad Institute Genomics Platform"/>
            <consortium name="The Broad Institute Genome Sequencing Center for Infectious Disease"/>
            <person name="Wu L."/>
            <person name="Ma J."/>
        </authorList>
    </citation>
    <scope>NUCLEOTIDE SEQUENCE [LARGE SCALE GENOMIC DNA]</scope>
    <source>
        <strain evidence="2">JCM 17214</strain>
    </source>
</reference>
<gene>
    <name evidence="1" type="ORF">GCM10022406_37080</name>
</gene>
<comment type="caution">
    <text evidence="1">The sequence shown here is derived from an EMBL/GenBank/DDBJ whole genome shotgun (WGS) entry which is preliminary data.</text>
</comment>
<accession>A0ABP7NQD3</accession>
<evidence type="ECO:0000313" key="2">
    <source>
        <dbReference type="Proteomes" id="UP001499909"/>
    </source>
</evidence>
<evidence type="ECO:0000313" key="1">
    <source>
        <dbReference type="EMBL" id="GAA3951859.1"/>
    </source>
</evidence>
<dbReference type="Proteomes" id="UP001499909">
    <property type="component" value="Unassembled WGS sequence"/>
</dbReference>